<dbReference type="Pfam" id="PF00924">
    <property type="entry name" value="MS_channel_2nd"/>
    <property type="match status" value="1"/>
</dbReference>
<feature type="transmembrane region" description="Helical" evidence="7">
    <location>
        <begin position="67"/>
        <end position="86"/>
    </location>
</feature>
<keyword evidence="5 7" id="KW-1133">Transmembrane helix</keyword>
<dbReference type="Gene3D" id="1.10.287.1260">
    <property type="match status" value="1"/>
</dbReference>
<protein>
    <submittedName>
        <fullName evidence="11">Mechanosensitive ion channel protein MscS</fullName>
    </submittedName>
</protein>
<dbReference type="EMBL" id="PEYM01000016">
    <property type="protein sequence ID" value="PIS31420.1"/>
    <property type="molecule type" value="Genomic_DNA"/>
</dbReference>
<dbReference type="InterPro" id="IPR049142">
    <property type="entry name" value="MS_channel_1st"/>
</dbReference>
<feature type="transmembrane region" description="Helical" evidence="7">
    <location>
        <begin position="12"/>
        <end position="30"/>
    </location>
</feature>
<dbReference type="Gene3D" id="3.30.70.100">
    <property type="match status" value="1"/>
</dbReference>
<feature type="transmembrane region" description="Helical" evidence="7">
    <location>
        <begin position="93"/>
        <end position="114"/>
    </location>
</feature>
<evidence type="ECO:0000256" key="7">
    <source>
        <dbReference type="SAM" id="Phobius"/>
    </source>
</evidence>
<dbReference type="InterPro" id="IPR049278">
    <property type="entry name" value="MS_channel_C"/>
</dbReference>
<dbReference type="Proteomes" id="UP000231343">
    <property type="component" value="Unassembled WGS sequence"/>
</dbReference>
<dbReference type="GO" id="GO:0005886">
    <property type="term" value="C:plasma membrane"/>
    <property type="evidence" value="ECO:0007669"/>
    <property type="project" value="UniProtKB-SubCell"/>
</dbReference>
<dbReference type="SUPFAM" id="SSF50182">
    <property type="entry name" value="Sm-like ribonucleoproteins"/>
    <property type="match status" value="1"/>
</dbReference>
<dbReference type="InterPro" id="IPR006685">
    <property type="entry name" value="MscS_channel_2nd"/>
</dbReference>
<keyword evidence="3" id="KW-1003">Cell membrane</keyword>
<comment type="caution">
    <text evidence="11">The sequence shown here is derived from an EMBL/GenBank/DDBJ whole genome shotgun (WGS) entry which is preliminary data.</text>
</comment>
<dbReference type="PANTHER" id="PTHR30566:SF25">
    <property type="entry name" value="INNER MEMBRANE PROTEIN"/>
    <property type="match status" value="1"/>
</dbReference>
<reference evidence="11 12" key="1">
    <citation type="submission" date="2017-09" db="EMBL/GenBank/DDBJ databases">
        <title>Depth-based differentiation of microbial function through sediment-hosted aquifers and enrichment of novel symbionts in the deep terrestrial subsurface.</title>
        <authorList>
            <person name="Probst A.J."/>
            <person name="Ladd B."/>
            <person name="Jarett J.K."/>
            <person name="Geller-Mcgrath D.E."/>
            <person name="Sieber C.M."/>
            <person name="Emerson J.B."/>
            <person name="Anantharaman K."/>
            <person name="Thomas B.C."/>
            <person name="Malmstrom R."/>
            <person name="Stieglmeier M."/>
            <person name="Klingl A."/>
            <person name="Woyke T."/>
            <person name="Ryan C.M."/>
            <person name="Banfield J.F."/>
        </authorList>
    </citation>
    <scope>NUCLEOTIDE SEQUENCE [LARGE SCALE GENOMIC DNA]</scope>
    <source>
        <strain evidence="11">CG08_land_8_20_14_0_20_45_16</strain>
    </source>
</reference>
<dbReference type="InterPro" id="IPR011066">
    <property type="entry name" value="MscS_channel_C_sf"/>
</dbReference>
<comment type="subcellular location">
    <subcellularLocation>
        <location evidence="1">Cell membrane</location>
        <topology evidence="1">Multi-pass membrane protein</topology>
    </subcellularLocation>
</comment>
<feature type="transmembrane region" description="Helical" evidence="7">
    <location>
        <begin position="134"/>
        <end position="151"/>
    </location>
</feature>
<feature type="domain" description="Mechanosensitive ion channel MscS" evidence="8">
    <location>
        <begin position="179"/>
        <end position="245"/>
    </location>
</feature>
<evidence type="ECO:0000256" key="4">
    <source>
        <dbReference type="ARBA" id="ARBA00022692"/>
    </source>
</evidence>
<evidence type="ECO:0000256" key="2">
    <source>
        <dbReference type="ARBA" id="ARBA00008017"/>
    </source>
</evidence>
<dbReference type="Pfam" id="PF21082">
    <property type="entry name" value="MS_channel_3rd"/>
    <property type="match status" value="1"/>
</dbReference>
<organism evidence="11 12">
    <name type="scientific">Candidatus Saganbacteria bacterium CG08_land_8_20_14_0_20_45_16</name>
    <dbReference type="NCBI Taxonomy" id="2014293"/>
    <lineage>
        <taxon>Bacteria</taxon>
        <taxon>Bacillati</taxon>
        <taxon>Saganbacteria</taxon>
    </lineage>
</organism>
<dbReference type="Gene3D" id="2.30.30.60">
    <property type="match status" value="1"/>
</dbReference>
<evidence type="ECO:0000259" key="9">
    <source>
        <dbReference type="Pfam" id="PF21082"/>
    </source>
</evidence>
<sequence>MPFLEITFMKNTILDYIIFASILVIGFIIVKVAKTIIIAKAKAFVAKTSNEIDDFLISLVEKTAVPLLYYTIFYLLLNSLSLNLAAQKLLNSASSILIAVLGIRFIIAIVTYSLETFWVSKEHDPSKKGSLTGIITTIKIIIWGIGITFLLDNLGFKISAVVAGLGIGGIAVALAAQAVLGDLFSYFAIFFDCPFEIGDFIIVGDFMGVVEHVGIKTTRLRSLGGEEIVMANSDLTGSRVRNYKRMQKRRVVFKLGVTYQTTSAQAQAIPGLITSIIKNVPDTTFDRSHFASYGDFALIFETVYYVLSNDYNKYMDVQQEINFKIKEEFEKQGINFAYPTQTVFIEKTQ</sequence>
<feature type="transmembrane region" description="Helical" evidence="7">
    <location>
        <begin position="158"/>
        <end position="180"/>
    </location>
</feature>
<dbReference type="InterPro" id="IPR011014">
    <property type="entry name" value="MscS_channel_TM-2"/>
</dbReference>
<keyword evidence="6 7" id="KW-0472">Membrane</keyword>
<gene>
    <name evidence="11" type="ORF">COT42_01100</name>
</gene>
<evidence type="ECO:0000256" key="5">
    <source>
        <dbReference type="ARBA" id="ARBA00022989"/>
    </source>
</evidence>
<dbReference type="PANTHER" id="PTHR30566">
    <property type="entry name" value="YNAI-RELATED MECHANOSENSITIVE ION CHANNEL"/>
    <property type="match status" value="1"/>
</dbReference>
<dbReference type="GO" id="GO:0055085">
    <property type="term" value="P:transmembrane transport"/>
    <property type="evidence" value="ECO:0007669"/>
    <property type="project" value="InterPro"/>
</dbReference>
<dbReference type="Pfam" id="PF21088">
    <property type="entry name" value="MS_channel_1st"/>
    <property type="match status" value="1"/>
</dbReference>
<proteinExistence type="inferred from homology"/>
<evidence type="ECO:0000256" key="6">
    <source>
        <dbReference type="ARBA" id="ARBA00023136"/>
    </source>
</evidence>
<accession>A0A2H0Y1H6</accession>
<evidence type="ECO:0000256" key="3">
    <source>
        <dbReference type="ARBA" id="ARBA00022475"/>
    </source>
</evidence>
<dbReference type="SUPFAM" id="SSF82689">
    <property type="entry name" value="Mechanosensitive channel protein MscS (YggB), C-terminal domain"/>
    <property type="match status" value="1"/>
</dbReference>
<dbReference type="SUPFAM" id="SSF82861">
    <property type="entry name" value="Mechanosensitive channel protein MscS (YggB), transmembrane region"/>
    <property type="match status" value="1"/>
</dbReference>
<dbReference type="InterPro" id="IPR023408">
    <property type="entry name" value="MscS_beta-dom_sf"/>
</dbReference>
<evidence type="ECO:0000259" key="10">
    <source>
        <dbReference type="Pfam" id="PF21088"/>
    </source>
</evidence>
<name>A0A2H0Y1H6_UNCSA</name>
<evidence type="ECO:0000259" key="8">
    <source>
        <dbReference type="Pfam" id="PF00924"/>
    </source>
</evidence>
<evidence type="ECO:0000256" key="1">
    <source>
        <dbReference type="ARBA" id="ARBA00004651"/>
    </source>
</evidence>
<keyword evidence="4 7" id="KW-0812">Transmembrane</keyword>
<evidence type="ECO:0000313" key="12">
    <source>
        <dbReference type="Proteomes" id="UP000231343"/>
    </source>
</evidence>
<dbReference type="InterPro" id="IPR010920">
    <property type="entry name" value="LSM_dom_sf"/>
</dbReference>
<feature type="domain" description="Mechanosensitive ion channel MscS C-terminal" evidence="9">
    <location>
        <begin position="251"/>
        <end position="336"/>
    </location>
</feature>
<evidence type="ECO:0000313" key="11">
    <source>
        <dbReference type="EMBL" id="PIS31420.1"/>
    </source>
</evidence>
<feature type="domain" description="Mechanosensitive ion channel transmembrane helices 2/3" evidence="10">
    <location>
        <begin position="137"/>
        <end position="177"/>
    </location>
</feature>
<comment type="similarity">
    <text evidence="2">Belongs to the MscS (TC 1.A.23) family.</text>
</comment>
<dbReference type="AlphaFoldDB" id="A0A2H0Y1H6"/>